<accession>A0A084SRP0</accession>
<dbReference type="Proteomes" id="UP000028547">
    <property type="component" value="Unassembled WGS sequence"/>
</dbReference>
<name>A0A084SRP0_9BACT</name>
<sequence length="165" mass="18360">MLRTAMNEWTMKAIQLETALMALDEVGLPASMKGLQEKAEEAMLALVRGWLAQKPKPDERKWKVTPAQEGATPKDEELAEVVSQMKEDGVEWSVYLATSDKGDTVETLVAEDRAWMAAGGEYYVGQWDEDAQQLEHGRDDEEGDLGTGLIFTLKGELVFEPQIEA</sequence>
<evidence type="ECO:0000313" key="3">
    <source>
        <dbReference type="Proteomes" id="UP000028547"/>
    </source>
</evidence>
<reference evidence="2 3" key="1">
    <citation type="submission" date="2014-07" db="EMBL/GenBank/DDBJ databases">
        <title>Draft Genome Sequence of Gephyronic Acid Producer, Cystobacter violaceus Strain Cb vi76.</title>
        <authorList>
            <person name="Stevens D.C."/>
            <person name="Young J."/>
            <person name="Carmichael R."/>
            <person name="Tan J."/>
            <person name="Taylor R.E."/>
        </authorList>
    </citation>
    <scope>NUCLEOTIDE SEQUENCE [LARGE SCALE GENOMIC DNA]</scope>
    <source>
        <strain evidence="2 3">Cb vi76</strain>
    </source>
</reference>
<dbReference type="RefSeq" id="WP_043399837.1">
    <property type="nucleotide sequence ID" value="NZ_JPMI01000161.1"/>
</dbReference>
<dbReference type="EMBL" id="JPMI01000161">
    <property type="protein sequence ID" value="KFA91125.1"/>
    <property type="molecule type" value="Genomic_DNA"/>
</dbReference>
<proteinExistence type="predicted"/>
<protein>
    <submittedName>
        <fullName evidence="2">Uncharacterized protein</fullName>
    </submittedName>
</protein>
<feature type="region of interest" description="Disordered" evidence="1">
    <location>
        <begin position="57"/>
        <end position="76"/>
    </location>
</feature>
<dbReference type="AlphaFoldDB" id="A0A084SRP0"/>
<gene>
    <name evidence="2" type="ORF">Q664_24165</name>
</gene>
<evidence type="ECO:0000256" key="1">
    <source>
        <dbReference type="SAM" id="MobiDB-lite"/>
    </source>
</evidence>
<evidence type="ECO:0000313" key="2">
    <source>
        <dbReference type="EMBL" id="KFA91125.1"/>
    </source>
</evidence>
<organism evidence="2 3">
    <name type="scientific">Archangium violaceum Cb vi76</name>
    <dbReference type="NCBI Taxonomy" id="1406225"/>
    <lineage>
        <taxon>Bacteria</taxon>
        <taxon>Pseudomonadati</taxon>
        <taxon>Myxococcota</taxon>
        <taxon>Myxococcia</taxon>
        <taxon>Myxococcales</taxon>
        <taxon>Cystobacterineae</taxon>
        <taxon>Archangiaceae</taxon>
        <taxon>Archangium</taxon>
    </lineage>
</organism>
<comment type="caution">
    <text evidence="2">The sequence shown here is derived from an EMBL/GenBank/DDBJ whole genome shotgun (WGS) entry which is preliminary data.</text>
</comment>